<dbReference type="EMBL" id="NBWU01000004">
    <property type="protein sequence ID" value="PCE64062.1"/>
    <property type="molecule type" value="Genomic_DNA"/>
</dbReference>
<dbReference type="Proteomes" id="UP000219559">
    <property type="component" value="Unassembled WGS sequence"/>
</dbReference>
<gene>
    <name evidence="1" type="ORF">B7P33_12540</name>
</gene>
<protein>
    <submittedName>
        <fullName evidence="1">Uncharacterized protein</fullName>
    </submittedName>
</protein>
<sequence>MKKDNGFCKKFGFHACPGTPTGIFNLSFSAKGSRVFTLGFFYARWPKLALGHKGMKKDNGF</sequence>
<comment type="caution">
    <text evidence="1">The sequence shown here is derived from an EMBL/GenBank/DDBJ whole genome shotgun (WGS) entry which is preliminary data.</text>
</comment>
<proteinExistence type="predicted"/>
<reference evidence="1 2" key="1">
    <citation type="submission" date="2017-04" db="EMBL/GenBank/DDBJ databases">
        <title>A new member of the family Flavobacteriaceae isolated from ascidians.</title>
        <authorList>
            <person name="Chen L."/>
        </authorList>
    </citation>
    <scope>NUCLEOTIDE SEQUENCE [LARGE SCALE GENOMIC DNA]</scope>
    <source>
        <strain evidence="1 2">HQA918</strain>
    </source>
</reference>
<name>A0A2A4G8H2_9FLAO</name>
<keyword evidence="2" id="KW-1185">Reference proteome</keyword>
<evidence type="ECO:0000313" key="2">
    <source>
        <dbReference type="Proteomes" id="UP000219559"/>
    </source>
</evidence>
<accession>A0A2A4G8H2</accession>
<organism evidence="1 2">
    <name type="scientific">Sediminicola luteus</name>
    <dbReference type="NCBI Taxonomy" id="319238"/>
    <lineage>
        <taxon>Bacteria</taxon>
        <taxon>Pseudomonadati</taxon>
        <taxon>Bacteroidota</taxon>
        <taxon>Flavobacteriia</taxon>
        <taxon>Flavobacteriales</taxon>
        <taxon>Flavobacteriaceae</taxon>
        <taxon>Sediminicola</taxon>
    </lineage>
</organism>
<evidence type="ECO:0000313" key="1">
    <source>
        <dbReference type="EMBL" id="PCE64062.1"/>
    </source>
</evidence>
<dbReference type="AlphaFoldDB" id="A0A2A4G8H2"/>